<keyword evidence="2" id="KW-1185">Reference proteome</keyword>
<dbReference type="Pfam" id="PF20131">
    <property type="entry name" value="MC3"/>
    <property type="match status" value="1"/>
</dbReference>
<gene>
    <name evidence="1" type="ORF">BZM27_10495</name>
</gene>
<dbReference type="EMBL" id="MWML01000028">
    <property type="protein sequence ID" value="TCG08687.1"/>
    <property type="molecule type" value="Genomic_DNA"/>
</dbReference>
<proteinExistence type="predicted"/>
<organism evidence="1 2">
    <name type="scientific">Paraburkholderia steynii</name>
    <dbReference type="NCBI Taxonomy" id="1245441"/>
    <lineage>
        <taxon>Bacteria</taxon>
        <taxon>Pseudomonadati</taxon>
        <taxon>Pseudomonadota</taxon>
        <taxon>Betaproteobacteria</taxon>
        <taxon>Burkholderiales</taxon>
        <taxon>Burkholderiaceae</taxon>
        <taxon>Paraburkholderia</taxon>
    </lineage>
</organism>
<reference evidence="1 2" key="1">
    <citation type="submission" date="2017-02" db="EMBL/GenBank/DDBJ databases">
        <title>Paraburkholderia sophoroidis sp. nov. and Paraburkholderia steynii sp. nov. rhizobial symbionts of the fynbos legume Hypocalyptus sophoroides.</title>
        <authorList>
            <person name="Steenkamp E.T."/>
            <person name="Beukes C.W."/>
            <person name="Van Zyl E."/>
            <person name="Avontuur J."/>
            <person name="Chan W.Y."/>
            <person name="Hassen A."/>
            <person name="Palmer M."/>
            <person name="Mthombeni L."/>
            <person name="Phalane F."/>
            <person name="Sereme K."/>
            <person name="Venter S.N."/>
        </authorList>
    </citation>
    <scope>NUCLEOTIDE SEQUENCE [LARGE SCALE GENOMIC DNA]</scope>
    <source>
        <strain evidence="1 2">HC1.1ba</strain>
    </source>
</reference>
<evidence type="ECO:0000313" key="2">
    <source>
        <dbReference type="Proteomes" id="UP000294200"/>
    </source>
</evidence>
<accession>A0A4R0XMI0</accession>
<dbReference type="InterPro" id="IPR045390">
    <property type="entry name" value="ABC-3C_MC3"/>
</dbReference>
<evidence type="ECO:0000313" key="1">
    <source>
        <dbReference type="EMBL" id="TCG08687.1"/>
    </source>
</evidence>
<sequence length="162" mass="17922">MAGYLDRSLIQNSALACFLLASFTKEYQARTANTRHPSLEKLLLVLPLVWHGPSRRDIARRNFATPLHVVLEEEPRILDGLAERVTAHAAVSCQGLNLACETGLLVKRVDGDDHVFAFKHAQWPRGSSPTSVPSEHFGAVSRLSNWFKDLSAAELFATFGLI</sequence>
<comment type="caution">
    <text evidence="1">The sequence shown here is derived from an EMBL/GenBank/DDBJ whole genome shotgun (WGS) entry which is preliminary data.</text>
</comment>
<dbReference type="AlphaFoldDB" id="A0A4R0XMI0"/>
<name>A0A4R0XMI0_9BURK</name>
<dbReference type="Proteomes" id="UP000294200">
    <property type="component" value="Unassembled WGS sequence"/>
</dbReference>
<protein>
    <submittedName>
        <fullName evidence="1">Uncharacterized protein</fullName>
    </submittedName>
</protein>